<sequence length="277" mass="32413">MCKWCENYRFTINATSKKNLIDHGDFYVHANYCPVCGTLLNENLKNGNDSNKRFIIRVKPDVICIKSNAKEHEVPTEGKNYYCNASGLHHEEVVFGKKEEAYPFKTFFEAKCTADWFFNEEDYEIEEITIRKPLKKETETKTEEQVYIAKINSEFVKGSNPEECYYKGMSTFGDTPLVTDKDGAKYFTSIKALKKELNWFYNPEDYEIFTTTRVVVEMPVKEAKAKLPHFTKDDFYYKYDSGSVISTIYDRNTNKKYEFSSKTIDKFNQIIDKLNSL</sequence>
<name>A0A8D9PEP7_9VIRU</name>
<evidence type="ECO:0000313" key="1">
    <source>
        <dbReference type="EMBL" id="DAD55881.1"/>
    </source>
</evidence>
<dbReference type="EMBL" id="BK029940">
    <property type="protein sequence ID" value="DAD55881.1"/>
    <property type="molecule type" value="Genomic_DNA"/>
</dbReference>
<reference evidence="1" key="1">
    <citation type="journal article" date="2021" name="Proc. Natl. Acad. Sci. U.S.A.">
        <title>A Catalog of Tens of Thousands of Viruses from Human Metagenomes Reveals Hidden Associations with Chronic Diseases.</title>
        <authorList>
            <person name="Tisza M.J."/>
            <person name="Buck C.B."/>
        </authorList>
    </citation>
    <scope>NUCLEOTIDE SEQUENCE</scope>
    <source>
        <strain evidence="1">CtOZu12</strain>
    </source>
</reference>
<organism evidence="1">
    <name type="scientific">Bacteriophage sp</name>
    <dbReference type="NCBI Taxonomy" id="38018"/>
    <lineage>
        <taxon>Viruses</taxon>
    </lineage>
</organism>
<proteinExistence type="predicted"/>
<accession>A0A8D9PEP7</accession>
<protein>
    <submittedName>
        <fullName evidence="1">Acetone carboxylase gamma subunit</fullName>
    </submittedName>
</protein>